<feature type="domain" description="TSCPD" evidence="6">
    <location>
        <begin position="6"/>
        <end position="82"/>
    </location>
</feature>
<keyword evidence="3" id="KW-0237">DNA synthesis</keyword>
<dbReference type="AlphaFoldDB" id="A0A9D1V4D9"/>
<protein>
    <recommendedName>
        <fullName evidence="2">ribonucleoside-diphosphate reductase</fullName>
        <ecNumber evidence="2">1.17.4.1</ecNumber>
    </recommendedName>
</protein>
<evidence type="ECO:0000256" key="5">
    <source>
        <dbReference type="ARBA" id="ARBA00047754"/>
    </source>
</evidence>
<comment type="similarity">
    <text evidence="1">Belongs to the ribonucleoside diphosphate reductase class-2 family.</text>
</comment>
<evidence type="ECO:0000259" key="6">
    <source>
        <dbReference type="Pfam" id="PF12637"/>
    </source>
</evidence>
<dbReference type="GO" id="GO:0004748">
    <property type="term" value="F:ribonucleoside-diphosphate reductase activity, thioredoxin disulfide as acceptor"/>
    <property type="evidence" value="ECO:0007669"/>
    <property type="project" value="UniProtKB-EC"/>
</dbReference>
<evidence type="ECO:0000256" key="1">
    <source>
        <dbReference type="ARBA" id="ARBA00007405"/>
    </source>
</evidence>
<dbReference type="EMBL" id="DXFW01000020">
    <property type="protein sequence ID" value="HIX05824.1"/>
    <property type="molecule type" value="Genomic_DNA"/>
</dbReference>
<dbReference type="EC" id="1.17.4.1" evidence="2"/>
<keyword evidence="4" id="KW-0547">Nucleotide-binding</keyword>
<evidence type="ECO:0000313" key="8">
    <source>
        <dbReference type="Proteomes" id="UP000824193"/>
    </source>
</evidence>
<dbReference type="NCBIfam" id="TIGR03905">
    <property type="entry name" value="TIGR03905_4_Cys"/>
    <property type="match status" value="1"/>
</dbReference>
<accession>A0A9D1V4D9</accession>
<proteinExistence type="inferred from homology"/>
<evidence type="ECO:0000256" key="4">
    <source>
        <dbReference type="ARBA" id="ARBA00022741"/>
    </source>
</evidence>
<dbReference type="GO" id="GO:0000166">
    <property type="term" value="F:nucleotide binding"/>
    <property type="evidence" value="ECO:0007669"/>
    <property type="project" value="UniProtKB-KW"/>
</dbReference>
<name>A0A9D1V4D9_9FIRM</name>
<dbReference type="Pfam" id="PF12637">
    <property type="entry name" value="TSCPD"/>
    <property type="match status" value="1"/>
</dbReference>
<dbReference type="InterPro" id="IPR024434">
    <property type="entry name" value="TSCPD_dom"/>
</dbReference>
<sequence>MTTITRKNSGTCSRSTTVTLNDDGTIHSIEVVGGCNGNLKGVSSLLVGMDAADAIRRMRGTTCGPRPTSCPDQISLALEEALEKQKHS</sequence>
<gene>
    <name evidence="7" type="ORF">H9865_06950</name>
</gene>
<dbReference type="InterPro" id="IPR023806">
    <property type="entry name" value="CHP03905"/>
</dbReference>
<comment type="catalytic activity">
    <reaction evidence="5">
        <text>a 2'-deoxyribonucleoside 5'-diphosphate + [thioredoxin]-disulfide + H2O = a ribonucleoside 5'-diphosphate + [thioredoxin]-dithiol</text>
        <dbReference type="Rhea" id="RHEA:23252"/>
        <dbReference type="Rhea" id="RHEA-COMP:10698"/>
        <dbReference type="Rhea" id="RHEA-COMP:10700"/>
        <dbReference type="ChEBI" id="CHEBI:15377"/>
        <dbReference type="ChEBI" id="CHEBI:29950"/>
        <dbReference type="ChEBI" id="CHEBI:50058"/>
        <dbReference type="ChEBI" id="CHEBI:57930"/>
        <dbReference type="ChEBI" id="CHEBI:73316"/>
        <dbReference type="EC" id="1.17.4.1"/>
    </reaction>
</comment>
<comment type="caution">
    <text evidence="7">The sequence shown here is derived from an EMBL/GenBank/DDBJ whole genome shotgun (WGS) entry which is preliminary data.</text>
</comment>
<dbReference type="GO" id="GO:0071897">
    <property type="term" value="P:DNA biosynthetic process"/>
    <property type="evidence" value="ECO:0007669"/>
    <property type="project" value="UniProtKB-KW"/>
</dbReference>
<organism evidence="7 8">
    <name type="scientific">Candidatus Allofournierella pullicola</name>
    <dbReference type="NCBI Taxonomy" id="2838596"/>
    <lineage>
        <taxon>Bacteria</taxon>
        <taxon>Bacillati</taxon>
        <taxon>Bacillota</taxon>
        <taxon>Clostridia</taxon>
        <taxon>Eubacteriales</taxon>
        <taxon>Oscillospiraceae</taxon>
        <taxon>Allofournierella</taxon>
    </lineage>
</organism>
<evidence type="ECO:0000256" key="2">
    <source>
        <dbReference type="ARBA" id="ARBA00012274"/>
    </source>
</evidence>
<reference evidence="7" key="2">
    <citation type="submission" date="2021-04" db="EMBL/GenBank/DDBJ databases">
        <authorList>
            <person name="Gilroy R."/>
        </authorList>
    </citation>
    <scope>NUCLEOTIDE SEQUENCE</scope>
    <source>
        <strain evidence="7">2239</strain>
    </source>
</reference>
<reference evidence="7" key="1">
    <citation type="journal article" date="2021" name="PeerJ">
        <title>Extensive microbial diversity within the chicken gut microbiome revealed by metagenomics and culture.</title>
        <authorList>
            <person name="Gilroy R."/>
            <person name="Ravi A."/>
            <person name="Getino M."/>
            <person name="Pursley I."/>
            <person name="Horton D.L."/>
            <person name="Alikhan N.F."/>
            <person name="Baker D."/>
            <person name="Gharbi K."/>
            <person name="Hall N."/>
            <person name="Watson M."/>
            <person name="Adriaenssens E.M."/>
            <person name="Foster-Nyarko E."/>
            <person name="Jarju S."/>
            <person name="Secka A."/>
            <person name="Antonio M."/>
            <person name="Oren A."/>
            <person name="Chaudhuri R.R."/>
            <person name="La Ragione R."/>
            <person name="Hildebrand F."/>
            <person name="Pallen M.J."/>
        </authorList>
    </citation>
    <scope>NUCLEOTIDE SEQUENCE</scope>
    <source>
        <strain evidence="7">2239</strain>
    </source>
</reference>
<dbReference type="Proteomes" id="UP000824193">
    <property type="component" value="Unassembled WGS sequence"/>
</dbReference>
<evidence type="ECO:0000313" key="7">
    <source>
        <dbReference type="EMBL" id="HIX05824.1"/>
    </source>
</evidence>
<evidence type="ECO:0000256" key="3">
    <source>
        <dbReference type="ARBA" id="ARBA00022634"/>
    </source>
</evidence>